<keyword evidence="3" id="KW-0378">Hydrolase</keyword>
<keyword evidence="6" id="KW-0238">DNA-binding</keyword>
<dbReference type="InterPro" id="IPR033454">
    <property type="entry name" value="RecG_wedge"/>
</dbReference>
<dbReference type="PROSITE" id="PS51192">
    <property type="entry name" value="HELICASE_ATP_BIND_1"/>
    <property type="match status" value="1"/>
</dbReference>
<dbReference type="RefSeq" id="WP_215886182.1">
    <property type="nucleotide sequence ID" value="NZ_CP134225.1"/>
</dbReference>
<comment type="caution">
    <text evidence="10">The sequence shown here is derived from an EMBL/GenBank/DDBJ whole genome shotgun (WGS) entry which is preliminary data.</text>
</comment>
<evidence type="ECO:0000259" key="8">
    <source>
        <dbReference type="PROSITE" id="PS51192"/>
    </source>
</evidence>
<sequence>METALQKTSVNPLILDANIAARGRRHFPLSLLEKNRDAAIFEDWLSGVFTLPIRYDDRRTTHSIGSFSQGDDVYLSGRIVRIEEKPGAKRSITEAFCEDANGQSFSATFFQFTAYHRRLLSVGFNGVFHGKAKLWRDRWTVTQPEILAYRDMGKIVPIYRRMGKIGTDQIRSTILSILQAMGAEGLRNACPNRIHRLLAACALPDIVEAVRHVHFPRGLEEISDGIDAMKVAEIGWLLEDMNQEVARQQVNVAAASVRVSHELSRSLSSAFPFALSPSQQEAWQAIQIAIEGTQPARMLLLGGVGSGKSAIAYLAALAQVLAGDVRRLALIVAPTTILADQLYDKLLPLAERFQVPVLRAQSKARKNHWPESGIVVATHAYPKDTELWDRVGIAIFDEEHRYGSETKEIPASVHRLFMSATPIPATLAQTRFGGMQILRLQSNPMGRQVECRAISRNQASETLMNVQHTLDAGGKAIVVYHAIDREKPPVIEPAAWIQSHRMGTDQVVLVEHQKSAAEALRTALKAPESAPRTFYRLNKQFSARKIMDAANQDLFGYPVLLYDKDQPDRLFQAERHHLVNAKGEHRRLKSVLDLCRNGLMASMQLLRESEIVQGKDLSEAAPIWEKSFIGKTQILHGKLSEPEKSAILAAFASGEKPILLSTSIVEVGVDIDGVDTIIVGNADRMGVASLVQLRGRVGRRGKPGLCCFIGSGDTDSMDRLERIAAEKDDEKLAAMDFLERGFGALLGKKQSGHKSRIFRLPRDGDLLQDILEKNRELDGIKMIPESAILKGLA</sequence>
<dbReference type="Proteomes" id="UP000887300">
    <property type="component" value="Unassembled WGS sequence"/>
</dbReference>
<organism evidence="10 11">
    <name type="scientific">Acidithiobacillus ferridurans</name>
    <dbReference type="NCBI Taxonomy" id="1232575"/>
    <lineage>
        <taxon>Bacteria</taxon>
        <taxon>Pseudomonadati</taxon>
        <taxon>Pseudomonadota</taxon>
        <taxon>Acidithiobacillia</taxon>
        <taxon>Acidithiobacillales</taxon>
        <taxon>Acidithiobacillaceae</taxon>
        <taxon>Acidithiobacillus</taxon>
    </lineage>
</organism>
<dbReference type="Pfam" id="PF00271">
    <property type="entry name" value="Helicase_C"/>
    <property type="match status" value="1"/>
</dbReference>
<dbReference type="InterPro" id="IPR047112">
    <property type="entry name" value="RecG/Mfd"/>
</dbReference>
<dbReference type="Pfam" id="PF00270">
    <property type="entry name" value="DEAD"/>
    <property type="match status" value="1"/>
</dbReference>
<dbReference type="Pfam" id="PF17191">
    <property type="entry name" value="RecG_wedge"/>
    <property type="match status" value="1"/>
</dbReference>
<dbReference type="SUPFAM" id="SSF50249">
    <property type="entry name" value="Nucleic acid-binding proteins"/>
    <property type="match status" value="1"/>
</dbReference>
<dbReference type="GO" id="GO:0006281">
    <property type="term" value="P:DNA repair"/>
    <property type="evidence" value="ECO:0007669"/>
    <property type="project" value="UniProtKB-KW"/>
</dbReference>
<dbReference type="PANTHER" id="PTHR47964">
    <property type="entry name" value="ATP-DEPENDENT DNA HELICASE HOMOLOG RECG, CHLOROPLASTIC"/>
    <property type="match status" value="1"/>
</dbReference>
<accession>A0A8X8G633</accession>
<dbReference type="SUPFAM" id="SSF52540">
    <property type="entry name" value="P-loop containing nucleoside triphosphate hydrolases"/>
    <property type="match status" value="1"/>
</dbReference>
<dbReference type="Gene3D" id="3.40.50.300">
    <property type="entry name" value="P-loop containing nucleotide triphosphate hydrolases"/>
    <property type="match status" value="2"/>
</dbReference>
<dbReference type="InterPro" id="IPR001650">
    <property type="entry name" value="Helicase_C-like"/>
</dbReference>
<dbReference type="AlphaFoldDB" id="A0A8X8G633"/>
<dbReference type="InterPro" id="IPR011545">
    <property type="entry name" value="DEAD/DEAH_box_helicase_dom"/>
</dbReference>
<dbReference type="SMART" id="SM00487">
    <property type="entry name" value="DEXDc"/>
    <property type="match status" value="1"/>
</dbReference>
<evidence type="ECO:0000313" key="10">
    <source>
        <dbReference type="EMBL" id="MBU2722825.1"/>
    </source>
</evidence>
<dbReference type="GO" id="GO:0003678">
    <property type="term" value="F:DNA helicase activity"/>
    <property type="evidence" value="ECO:0007669"/>
    <property type="project" value="TreeGrafter"/>
</dbReference>
<keyword evidence="7" id="KW-0234">DNA repair</keyword>
<dbReference type="InterPro" id="IPR012340">
    <property type="entry name" value="NA-bd_OB-fold"/>
</dbReference>
<evidence type="ECO:0000256" key="1">
    <source>
        <dbReference type="ARBA" id="ARBA00022741"/>
    </source>
</evidence>
<evidence type="ECO:0000256" key="6">
    <source>
        <dbReference type="ARBA" id="ARBA00023125"/>
    </source>
</evidence>
<protein>
    <submittedName>
        <fullName evidence="10">DEAD/DEAH box helicase</fullName>
    </submittedName>
</protein>
<keyword evidence="5" id="KW-0067">ATP-binding</keyword>
<dbReference type="CDD" id="cd04488">
    <property type="entry name" value="RecG_wedge_OBF"/>
    <property type="match status" value="1"/>
</dbReference>
<dbReference type="SMART" id="SM00490">
    <property type="entry name" value="HELICc"/>
    <property type="match status" value="1"/>
</dbReference>
<name>A0A8X8G633_ACIFI</name>
<dbReference type="InterPro" id="IPR027417">
    <property type="entry name" value="P-loop_NTPase"/>
</dbReference>
<feature type="domain" description="Helicase C-terminal" evidence="9">
    <location>
        <begin position="587"/>
        <end position="743"/>
    </location>
</feature>
<evidence type="ECO:0000313" key="11">
    <source>
        <dbReference type="Proteomes" id="UP000887300"/>
    </source>
</evidence>
<evidence type="ECO:0000256" key="7">
    <source>
        <dbReference type="ARBA" id="ARBA00023204"/>
    </source>
</evidence>
<gene>
    <name evidence="10" type="ORF">HF568_06305</name>
</gene>
<evidence type="ECO:0000259" key="9">
    <source>
        <dbReference type="PROSITE" id="PS51194"/>
    </source>
</evidence>
<feature type="domain" description="Helicase ATP-binding" evidence="8">
    <location>
        <begin position="289"/>
        <end position="440"/>
    </location>
</feature>
<dbReference type="Gene3D" id="2.40.50.140">
    <property type="entry name" value="Nucleic acid-binding proteins"/>
    <property type="match status" value="1"/>
</dbReference>
<dbReference type="PANTHER" id="PTHR47964:SF1">
    <property type="entry name" value="ATP-DEPENDENT DNA HELICASE HOMOLOG RECG, CHLOROPLASTIC"/>
    <property type="match status" value="1"/>
</dbReference>
<keyword evidence="4 10" id="KW-0347">Helicase</keyword>
<evidence type="ECO:0000256" key="2">
    <source>
        <dbReference type="ARBA" id="ARBA00022763"/>
    </source>
</evidence>
<dbReference type="GO" id="GO:0016787">
    <property type="term" value="F:hydrolase activity"/>
    <property type="evidence" value="ECO:0007669"/>
    <property type="project" value="UniProtKB-KW"/>
</dbReference>
<dbReference type="GO" id="GO:0003677">
    <property type="term" value="F:DNA binding"/>
    <property type="evidence" value="ECO:0007669"/>
    <property type="project" value="UniProtKB-KW"/>
</dbReference>
<reference evidence="10" key="1">
    <citation type="journal article" date="2021" name="ISME J.">
        <title>Genomic evolution of the class Acidithiobacillia: deep-branching Proteobacteria living in extreme acidic conditions.</title>
        <authorList>
            <person name="Moya-Beltran A."/>
            <person name="Beard S."/>
            <person name="Rojas-Villalobos C."/>
            <person name="Issotta F."/>
            <person name="Gallardo Y."/>
            <person name="Ulloa R."/>
            <person name="Giaveno A."/>
            <person name="Degli Esposti M."/>
            <person name="Johnson D.B."/>
            <person name="Quatrini R."/>
        </authorList>
    </citation>
    <scope>NUCLEOTIDE SEQUENCE</scope>
    <source>
        <strain evidence="10">DSM 583</strain>
    </source>
</reference>
<dbReference type="EMBL" id="JABBHS010000191">
    <property type="protein sequence ID" value="MBU2722825.1"/>
    <property type="molecule type" value="Genomic_DNA"/>
</dbReference>
<evidence type="ECO:0000256" key="5">
    <source>
        <dbReference type="ARBA" id="ARBA00022840"/>
    </source>
</evidence>
<dbReference type="GO" id="GO:0005524">
    <property type="term" value="F:ATP binding"/>
    <property type="evidence" value="ECO:0007669"/>
    <property type="project" value="UniProtKB-KW"/>
</dbReference>
<evidence type="ECO:0000256" key="3">
    <source>
        <dbReference type="ARBA" id="ARBA00022801"/>
    </source>
</evidence>
<proteinExistence type="predicted"/>
<evidence type="ECO:0000256" key="4">
    <source>
        <dbReference type="ARBA" id="ARBA00022806"/>
    </source>
</evidence>
<dbReference type="InterPro" id="IPR014001">
    <property type="entry name" value="Helicase_ATP-bd"/>
</dbReference>
<dbReference type="PROSITE" id="PS51194">
    <property type="entry name" value="HELICASE_CTER"/>
    <property type="match status" value="1"/>
</dbReference>
<keyword evidence="2" id="KW-0227">DNA damage</keyword>
<keyword evidence="1" id="KW-0547">Nucleotide-binding</keyword>